<keyword evidence="14" id="KW-1185">Reference proteome</keyword>
<dbReference type="Gene3D" id="1.10.10.10">
    <property type="entry name" value="Winged helix-like DNA-binding domain superfamily/Winged helix DNA-binding domain"/>
    <property type="match status" value="1"/>
</dbReference>
<evidence type="ECO:0000256" key="6">
    <source>
        <dbReference type="ARBA" id="ARBA00023235"/>
    </source>
</evidence>
<evidence type="ECO:0000256" key="8">
    <source>
        <dbReference type="ARBA" id="ARBA00034617"/>
    </source>
</evidence>
<dbReference type="GO" id="GO:0016787">
    <property type="term" value="F:hydrolase activity"/>
    <property type="evidence" value="ECO:0007669"/>
    <property type="project" value="UniProtKB-KW"/>
</dbReference>
<dbReference type="PANTHER" id="PTHR47835:SF3">
    <property type="entry name" value="HELICASE FOR MEIOSIS 1"/>
    <property type="match status" value="1"/>
</dbReference>
<dbReference type="InterPro" id="IPR057842">
    <property type="entry name" value="WH_MER3"/>
</dbReference>
<dbReference type="SUPFAM" id="SSF52540">
    <property type="entry name" value="P-loop containing nucleoside triphosphate hydrolases"/>
    <property type="match status" value="2"/>
</dbReference>
<feature type="domain" description="Helicase ATP-binding" evidence="11">
    <location>
        <begin position="1"/>
        <end position="86"/>
    </location>
</feature>
<protein>
    <recommendedName>
        <fullName evidence="9">DNA 3'-5' helicase</fullName>
        <ecNumber evidence="9">5.6.2.4</ecNumber>
    </recommendedName>
</protein>
<keyword evidence="7" id="KW-0469">Meiosis</keyword>
<comment type="catalytic activity">
    <reaction evidence="10">
        <text>ATP + H2O = ADP + phosphate + H(+)</text>
        <dbReference type="Rhea" id="RHEA:13065"/>
        <dbReference type="ChEBI" id="CHEBI:15377"/>
        <dbReference type="ChEBI" id="CHEBI:15378"/>
        <dbReference type="ChEBI" id="CHEBI:30616"/>
        <dbReference type="ChEBI" id="CHEBI:43474"/>
        <dbReference type="ChEBI" id="CHEBI:456216"/>
        <dbReference type="EC" id="5.6.2.4"/>
    </reaction>
</comment>
<name>A0AAW0HAI8_MYOGA</name>
<dbReference type="EC" id="5.6.2.4" evidence="9"/>
<dbReference type="GO" id="GO:0005524">
    <property type="term" value="F:ATP binding"/>
    <property type="evidence" value="ECO:0007669"/>
    <property type="project" value="UniProtKB-KW"/>
</dbReference>
<keyword evidence="6" id="KW-0413">Isomerase</keyword>
<comment type="caution">
    <text evidence="13">The sequence shown here is derived from an EMBL/GenBank/DDBJ whole genome shotgun (WGS) entry which is preliminary data.</text>
</comment>
<dbReference type="EMBL" id="JBBHLL010000704">
    <property type="protein sequence ID" value="KAK7798383.1"/>
    <property type="molecule type" value="Genomic_DNA"/>
</dbReference>
<dbReference type="GO" id="GO:0007131">
    <property type="term" value="P:reciprocal meiotic recombination"/>
    <property type="evidence" value="ECO:0007669"/>
    <property type="project" value="UniProtKB-ARBA"/>
</dbReference>
<dbReference type="PROSITE" id="PS51192">
    <property type="entry name" value="HELICASE_ATP_BIND_1"/>
    <property type="match status" value="1"/>
</dbReference>
<keyword evidence="5" id="KW-0067">ATP-binding</keyword>
<dbReference type="PROSITE" id="PS51194">
    <property type="entry name" value="HELICASE_CTER"/>
    <property type="match status" value="1"/>
</dbReference>
<feature type="domain" description="Helicase C-terminal" evidence="12">
    <location>
        <begin position="124"/>
        <end position="328"/>
    </location>
</feature>
<keyword evidence="3" id="KW-0378">Hydrolase</keyword>
<dbReference type="GO" id="GO:0043138">
    <property type="term" value="F:3'-5' DNA helicase activity"/>
    <property type="evidence" value="ECO:0007669"/>
    <property type="project" value="UniProtKB-EC"/>
</dbReference>
<dbReference type="InterPro" id="IPR014001">
    <property type="entry name" value="Helicase_ATP-bd"/>
</dbReference>
<dbReference type="InterPro" id="IPR001650">
    <property type="entry name" value="Helicase_C-like"/>
</dbReference>
<keyword evidence="2" id="KW-0547">Nucleotide-binding</keyword>
<reference evidence="13 14" key="1">
    <citation type="journal article" date="2023" name="bioRxiv">
        <title>Conserved and derived expression patterns and positive selection on dental genes reveal complex evolutionary context of ever-growing rodent molars.</title>
        <authorList>
            <person name="Calamari Z.T."/>
            <person name="Song A."/>
            <person name="Cohen E."/>
            <person name="Akter M."/>
            <person name="Roy R.D."/>
            <person name="Hallikas O."/>
            <person name="Christensen M.M."/>
            <person name="Li P."/>
            <person name="Marangoni P."/>
            <person name="Jernvall J."/>
            <person name="Klein O.D."/>
        </authorList>
    </citation>
    <scope>NUCLEOTIDE SEQUENCE [LARGE SCALE GENOMIC DNA]</scope>
    <source>
        <strain evidence="13">V071</strain>
    </source>
</reference>
<dbReference type="Pfam" id="PF23445">
    <property type="entry name" value="WHD_SNRNP200"/>
    <property type="match status" value="1"/>
</dbReference>
<dbReference type="Pfam" id="PF00271">
    <property type="entry name" value="Helicase_C"/>
    <property type="match status" value="1"/>
</dbReference>
<evidence type="ECO:0000256" key="2">
    <source>
        <dbReference type="ARBA" id="ARBA00022741"/>
    </source>
</evidence>
<dbReference type="AlphaFoldDB" id="A0AAW0HAI8"/>
<organism evidence="13 14">
    <name type="scientific">Myodes glareolus</name>
    <name type="common">Bank vole</name>
    <name type="synonym">Clethrionomys glareolus</name>
    <dbReference type="NCBI Taxonomy" id="447135"/>
    <lineage>
        <taxon>Eukaryota</taxon>
        <taxon>Metazoa</taxon>
        <taxon>Chordata</taxon>
        <taxon>Craniata</taxon>
        <taxon>Vertebrata</taxon>
        <taxon>Euteleostomi</taxon>
        <taxon>Mammalia</taxon>
        <taxon>Eutheria</taxon>
        <taxon>Euarchontoglires</taxon>
        <taxon>Glires</taxon>
        <taxon>Rodentia</taxon>
        <taxon>Myomorpha</taxon>
        <taxon>Muroidea</taxon>
        <taxon>Cricetidae</taxon>
        <taxon>Arvicolinae</taxon>
        <taxon>Myodes</taxon>
    </lineage>
</organism>
<evidence type="ECO:0000313" key="13">
    <source>
        <dbReference type="EMBL" id="KAK7798383.1"/>
    </source>
</evidence>
<gene>
    <name evidence="13" type="ORF">U0070_013842</name>
</gene>
<dbReference type="InterPro" id="IPR036388">
    <property type="entry name" value="WH-like_DNA-bd_sf"/>
</dbReference>
<dbReference type="FunFam" id="3.40.50.300:FF:001076">
    <property type="entry name" value="ATP-dependent DNA helicase MER3"/>
    <property type="match status" value="1"/>
</dbReference>
<evidence type="ECO:0000256" key="10">
    <source>
        <dbReference type="ARBA" id="ARBA00048988"/>
    </source>
</evidence>
<evidence type="ECO:0000256" key="7">
    <source>
        <dbReference type="ARBA" id="ARBA00023254"/>
    </source>
</evidence>
<comment type="similarity">
    <text evidence="1">Belongs to the helicase family. SKI2 subfamily.</text>
</comment>
<evidence type="ECO:0000256" key="4">
    <source>
        <dbReference type="ARBA" id="ARBA00022806"/>
    </source>
</evidence>
<dbReference type="Gene3D" id="3.40.50.300">
    <property type="entry name" value="P-loop containing nucleotide triphosphate hydrolases"/>
    <property type="match status" value="2"/>
</dbReference>
<evidence type="ECO:0000259" key="12">
    <source>
        <dbReference type="PROSITE" id="PS51194"/>
    </source>
</evidence>
<dbReference type="InterPro" id="IPR027417">
    <property type="entry name" value="P-loop_NTPase"/>
</dbReference>
<accession>A0AAW0HAI8</accession>
<proteinExistence type="inferred from homology"/>
<evidence type="ECO:0000313" key="14">
    <source>
        <dbReference type="Proteomes" id="UP001488838"/>
    </source>
</evidence>
<evidence type="ECO:0000256" key="9">
    <source>
        <dbReference type="ARBA" id="ARBA00034808"/>
    </source>
</evidence>
<comment type="catalytic activity">
    <reaction evidence="8">
        <text>Couples ATP hydrolysis with the unwinding of duplex DNA by translocating in the 3'-5' direction.</text>
        <dbReference type="EC" id="5.6.2.4"/>
    </reaction>
</comment>
<keyword evidence="4" id="KW-0347">Helicase</keyword>
<dbReference type="InterPro" id="IPR052247">
    <property type="entry name" value="Meiotic_Crossover_Helicase"/>
</dbReference>
<evidence type="ECO:0000256" key="1">
    <source>
        <dbReference type="ARBA" id="ARBA00010140"/>
    </source>
</evidence>
<dbReference type="CDD" id="cd18795">
    <property type="entry name" value="SF2_C_Ski2"/>
    <property type="match status" value="1"/>
</dbReference>
<dbReference type="PANTHER" id="PTHR47835">
    <property type="entry name" value="HFM1, ATP DEPENDENT DNA HELICASE HOMOLOG"/>
    <property type="match status" value="1"/>
</dbReference>
<evidence type="ECO:0000259" key="11">
    <source>
        <dbReference type="PROSITE" id="PS51192"/>
    </source>
</evidence>
<evidence type="ECO:0000256" key="5">
    <source>
        <dbReference type="ARBA" id="ARBA00022840"/>
    </source>
</evidence>
<dbReference type="SMART" id="SM00490">
    <property type="entry name" value="HELICc"/>
    <property type="match status" value="1"/>
</dbReference>
<sequence length="543" mass="61020">MTRKWRDNSLVQLVRLFLIDEVHIIKDENRGPTLEVVVSRMKTVQSSSRALQNDSPVPMRFVAVSATIPNAEDIAEWLSDGERPAVCLKMDESHRPVKLQKVVLGFPCGSNQTEFKFDLALNYKVYSVIRTYSDQKPTLVFCATRKGVQQAASVLVKDAKFIISMGQKLRLQKSAYSIRDSKLKDVVVYGVGYHHAGLELSDRKLVEELFTSGDLPVLFTTSTLAMGVNLPAHLVVIKSTMHYIGGMFEEYSETDILQMIGRAGRPQFDTTATAVIMTRLSTREKYVQMLACNDTVESSLHRHLIEHLNAEIVLHTITDVNIALDWIRSTLLYIRVLKNPSHYGSPHVSWRLSDQLALDQRIEWGFSVTSSRFSAIELSYSSSRPLPSLSPSPPGFVSGLNKDGIEAKLQELCLKNLKDLSSLDLIKMDEDAYFKPTGQRIAVVPLSAVICLSTTIPVKIEWYCDGPGERADSGERDQEIDCAYNSAGPGISMIASCSEFLDVQLRTSEKRALNTLNKDPNRITIRYGNYTDWIKLQRFYLVK</sequence>
<dbReference type="Proteomes" id="UP001488838">
    <property type="component" value="Unassembled WGS sequence"/>
</dbReference>
<evidence type="ECO:0000256" key="3">
    <source>
        <dbReference type="ARBA" id="ARBA00022801"/>
    </source>
</evidence>